<keyword evidence="2" id="KW-0479">Metal-binding</keyword>
<gene>
    <name evidence="6" type="ORF">AYL99_06415</name>
</gene>
<evidence type="ECO:0000256" key="2">
    <source>
        <dbReference type="ARBA" id="ARBA00022723"/>
    </source>
</evidence>
<dbReference type="SUPFAM" id="SSF56281">
    <property type="entry name" value="Metallo-hydrolase/oxidoreductase"/>
    <property type="match status" value="1"/>
</dbReference>
<sequence length="366" mass="40132">MAASTSTSKSLFPVPSGATATVSIIDTTTRIGRIPVSYLMAPPLEGFEHMPEIPSWSFLVETTTTGKKALFDLGVPPDWENFAPAVYEALKPRGWEIYAEKHTSQVLEENGVDLKGIGSIVWSHWHWDHLGDPSTFPPSTEVVVGPGFKEAFMPGYPGKPDSPVRESDFKGRQLREVTFTEPGTLQIGDFRAHDFFGDGSFYLLDTPGHAVGHVCGLARTTSTPEDTFIFMGGDLCHHGGEIRPSPYAPLPTQIHLHPVAGAMQVHSPCPGAVFEALQERRGRSPARTRPFFDPAMGLSIPQAIDTIVKAQKADADTNVLFIYAHDATARGVADLFPLTANEWKKRGWREKMFWAFLADFGVVADK</sequence>
<reference evidence="6 7" key="1">
    <citation type="submission" date="2016-04" db="EMBL/GenBank/DDBJ databases">
        <title>Draft genome of Fonsecaea erecta CBS 125763.</title>
        <authorList>
            <person name="Weiss V.A."/>
            <person name="Vicente V.A."/>
            <person name="Raittz R.T."/>
            <person name="Moreno L.F."/>
            <person name="De Souza E.M."/>
            <person name="Pedrosa F.O."/>
            <person name="Steffens M.B."/>
            <person name="Faoro H."/>
            <person name="Tadra-Sfeir M.Z."/>
            <person name="Najafzadeh M.J."/>
            <person name="Felipe M.S."/>
            <person name="Teixeira M."/>
            <person name="Sun J."/>
            <person name="Xi L."/>
            <person name="Gomes R."/>
            <person name="De Azevedo C.M."/>
            <person name="Salgado C.G."/>
            <person name="Da Silva M.B."/>
            <person name="Nascimento M.F."/>
            <person name="Queiroz-Telles F."/>
            <person name="Attili D.S."/>
            <person name="Gorbushina A."/>
        </authorList>
    </citation>
    <scope>NUCLEOTIDE SEQUENCE [LARGE SCALE GENOMIC DNA]</scope>
    <source>
        <strain evidence="6 7">CBS 125763</strain>
    </source>
</reference>
<dbReference type="STRING" id="1367422.A0A178ZH39"/>
<dbReference type="Gene3D" id="3.60.15.10">
    <property type="entry name" value="Ribonuclease Z/Hydroxyacylglutathione hydrolase-like"/>
    <property type="match status" value="1"/>
</dbReference>
<dbReference type="GeneID" id="30010583"/>
<dbReference type="InterPro" id="IPR051013">
    <property type="entry name" value="MBL_superfamily_lactonases"/>
</dbReference>
<evidence type="ECO:0000256" key="4">
    <source>
        <dbReference type="ARBA" id="ARBA00022833"/>
    </source>
</evidence>
<dbReference type="InterPro" id="IPR001279">
    <property type="entry name" value="Metallo-B-lactamas"/>
</dbReference>
<accession>A0A178ZH39</accession>
<keyword evidence="7" id="KW-1185">Reference proteome</keyword>
<evidence type="ECO:0000313" key="7">
    <source>
        <dbReference type="Proteomes" id="UP000078343"/>
    </source>
</evidence>
<evidence type="ECO:0000256" key="1">
    <source>
        <dbReference type="ARBA" id="ARBA00007749"/>
    </source>
</evidence>
<comment type="similarity">
    <text evidence="1">Belongs to the metallo-beta-lactamase superfamily.</text>
</comment>
<dbReference type="EMBL" id="LVYI01000005">
    <property type="protein sequence ID" value="OAP59117.1"/>
    <property type="molecule type" value="Genomic_DNA"/>
</dbReference>
<dbReference type="Pfam" id="PF00753">
    <property type="entry name" value="Lactamase_B"/>
    <property type="match status" value="1"/>
</dbReference>
<proteinExistence type="inferred from homology"/>
<dbReference type="AlphaFoldDB" id="A0A178ZH39"/>
<organism evidence="6 7">
    <name type="scientific">Fonsecaea erecta</name>
    <dbReference type="NCBI Taxonomy" id="1367422"/>
    <lineage>
        <taxon>Eukaryota</taxon>
        <taxon>Fungi</taxon>
        <taxon>Dikarya</taxon>
        <taxon>Ascomycota</taxon>
        <taxon>Pezizomycotina</taxon>
        <taxon>Eurotiomycetes</taxon>
        <taxon>Chaetothyriomycetidae</taxon>
        <taxon>Chaetothyriales</taxon>
        <taxon>Herpotrichiellaceae</taxon>
        <taxon>Fonsecaea</taxon>
    </lineage>
</organism>
<keyword evidence="3" id="KW-0378">Hydrolase</keyword>
<dbReference type="GO" id="GO:0046872">
    <property type="term" value="F:metal ion binding"/>
    <property type="evidence" value="ECO:0007669"/>
    <property type="project" value="UniProtKB-KW"/>
</dbReference>
<dbReference type="Proteomes" id="UP000078343">
    <property type="component" value="Unassembled WGS sequence"/>
</dbReference>
<dbReference type="PANTHER" id="PTHR42978:SF5">
    <property type="entry name" value="METALLO-BETA-LACTAMASE DOMAIN-CONTAINING PROTEIN"/>
    <property type="match status" value="1"/>
</dbReference>
<feature type="domain" description="Metallo-beta-lactamase" evidence="5">
    <location>
        <begin position="53"/>
        <end position="215"/>
    </location>
</feature>
<name>A0A178ZH39_9EURO</name>
<dbReference type="GO" id="GO:0016787">
    <property type="term" value="F:hydrolase activity"/>
    <property type="evidence" value="ECO:0007669"/>
    <property type="project" value="UniProtKB-KW"/>
</dbReference>
<dbReference type="PANTHER" id="PTHR42978">
    <property type="entry name" value="QUORUM-QUENCHING LACTONASE YTNP-RELATED-RELATED"/>
    <property type="match status" value="1"/>
</dbReference>
<dbReference type="OrthoDB" id="10250730at2759"/>
<evidence type="ECO:0000259" key="5">
    <source>
        <dbReference type="Pfam" id="PF00753"/>
    </source>
</evidence>
<dbReference type="InterPro" id="IPR036866">
    <property type="entry name" value="RibonucZ/Hydroxyglut_hydro"/>
</dbReference>
<dbReference type="CDD" id="cd07730">
    <property type="entry name" value="metallo-hydrolase-like_MBL-fold"/>
    <property type="match status" value="1"/>
</dbReference>
<evidence type="ECO:0000256" key="3">
    <source>
        <dbReference type="ARBA" id="ARBA00022801"/>
    </source>
</evidence>
<keyword evidence="4" id="KW-0862">Zinc</keyword>
<evidence type="ECO:0000313" key="6">
    <source>
        <dbReference type="EMBL" id="OAP59117.1"/>
    </source>
</evidence>
<comment type="caution">
    <text evidence="6">The sequence shown here is derived from an EMBL/GenBank/DDBJ whole genome shotgun (WGS) entry which is preliminary data.</text>
</comment>
<dbReference type="RefSeq" id="XP_018692484.1">
    <property type="nucleotide sequence ID" value="XM_018837924.1"/>
</dbReference>
<protein>
    <recommendedName>
        <fullName evidence="5">Metallo-beta-lactamase domain-containing protein</fullName>
    </recommendedName>
</protein>